<keyword evidence="7" id="KW-0472">Membrane</keyword>
<evidence type="ECO:0000256" key="5">
    <source>
        <dbReference type="ARBA" id="ARBA00022737"/>
    </source>
</evidence>
<dbReference type="GO" id="GO:0005096">
    <property type="term" value="F:GTPase activator activity"/>
    <property type="evidence" value="ECO:0007669"/>
    <property type="project" value="UniProtKB-KW"/>
</dbReference>
<dbReference type="SMART" id="SM00568">
    <property type="entry name" value="GRAM"/>
    <property type="match status" value="2"/>
</dbReference>
<dbReference type="CDD" id="cd13351">
    <property type="entry name" value="PH-GRAM1_TCB1D9_TCB1D9B"/>
    <property type="match status" value="1"/>
</dbReference>
<dbReference type="Gene3D" id="2.30.29.30">
    <property type="entry name" value="Pleckstrin-homology domain (PH domain)/Phosphotyrosine-binding domain (PTB)"/>
    <property type="match status" value="2"/>
</dbReference>
<protein>
    <recommendedName>
        <fullName evidence="9">TBC1 domain family member 9B</fullName>
    </recommendedName>
</protein>
<dbReference type="InterPro" id="IPR011992">
    <property type="entry name" value="EF-hand-dom_pair"/>
</dbReference>
<evidence type="ECO:0000256" key="11">
    <source>
        <dbReference type="SAM" id="SignalP"/>
    </source>
</evidence>
<dbReference type="InParanoid" id="L5JXG1"/>
<dbReference type="Pfam" id="PF00566">
    <property type="entry name" value="RabGAP-TBC"/>
    <property type="match status" value="1"/>
</dbReference>
<keyword evidence="2" id="KW-0343">GTPase activation</keyword>
<comment type="function">
    <text evidence="8">May act as a GTPase-activating protein for Rab family protein(s).</text>
</comment>
<dbReference type="Pfam" id="PF02893">
    <property type="entry name" value="GRAM"/>
    <property type="match status" value="2"/>
</dbReference>
<feature type="region of interest" description="Disordered" evidence="10">
    <location>
        <begin position="1104"/>
        <end position="1196"/>
    </location>
</feature>
<dbReference type="InterPro" id="IPR036014">
    <property type="entry name" value="TCB1D9/TCB1D9B_PH-GRAM1"/>
</dbReference>
<dbReference type="FunFam" id="2.30.29.30:FF:000013">
    <property type="entry name" value="Putative TBC1 domain family member 8B"/>
    <property type="match status" value="1"/>
</dbReference>
<dbReference type="SUPFAM" id="SSF47923">
    <property type="entry name" value="Ypt/Rab-GAP domain of gyp1p"/>
    <property type="match status" value="2"/>
</dbReference>
<evidence type="ECO:0000256" key="1">
    <source>
        <dbReference type="ARBA" id="ARBA00004167"/>
    </source>
</evidence>
<feature type="compositionally biased region" description="Basic and acidic residues" evidence="10">
    <location>
        <begin position="1111"/>
        <end position="1121"/>
    </location>
</feature>
<dbReference type="PROSITE" id="PS50086">
    <property type="entry name" value="TBC_RABGAP"/>
    <property type="match status" value="1"/>
</dbReference>
<evidence type="ECO:0000256" key="4">
    <source>
        <dbReference type="ARBA" id="ARBA00022692"/>
    </source>
</evidence>
<feature type="compositionally biased region" description="Low complexity" evidence="10">
    <location>
        <begin position="466"/>
        <end position="480"/>
    </location>
</feature>
<evidence type="ECO:0000256" key="6">
    <source>
        <dbReference type="ARBA" id="ARBA00022989"/>
    </source>
</evidence>
<keyword evidence="5" id="KW-0677">Repeat</keyword>
<evidence type="ECO:0000313" key="14">
    <source>
        <dbReference type="EMBL" id="ELK03196.1"/>
    </source>
</evidence>
<evidence type="ECO:0000256" key="10">
    <source>
        <dbReference type="SAM" id="MobiDB-lite"/>
    </source>
</evidence>
<dbReference type="PANTHER" id="PTHR47666">
    <property type="entry name" value="PROTEIN VASCULAR ASSOCIATED DEATH 1, CHLOROPLASTIC"/>
    <property type="match status" value="1"/>
</dbReference>
<feature type="domain" description="EF-hand" evidence="13">
    <location>
        <begin position="935"/>
        <end position="963"/>
    </location>
</feature>
<dbReference type="FunFam" id="2.30.29.30:FF:000041">
    <property type="entry name" value="TBC1 domain family member 9 isoform X1"/>
    <property type="match status" value="1"/>
</dbReference>
<evidence type="ECO:0000256" key="7">
    <source>
        <dbReference type="ARBA" id="ARBA00023136"/>
    </source>
</evidence>
<evidence type="ECO:0000313" key="15">
    <source>
        <dbReference type="Proteomes" id="UP000010552"/>
    </source>
</evidence>
<dbReference type="SMART" id="SM00164">
    <property type="entry name" value="TBC"/>
    <property type="match status" value="1"/>
</dbReference>
<dbReference type="STRING" id="9402.L5JXG1"/>
<dbReference type="Proteomes" id="UP000010552">
    <property type="component" value="Unassembled WGS sequence"/>
</dbReference>
<dbReference type="InterPro" id="IPR004182">
    <property type="entry name" value="GRAM"/>
</dbReference>
<dbReference type="Gene3D" id="1.10.8.270">
    <property type="entry name" value="putative rabgap domain of human tbc1 domain family member 14 like domains"/>
    <property type="match status" value="1"/>
</dbReference>
<dbReference type="InterPro" id="IPR036017">
    <property type="entry name" value="TCB1D9/TCB1D9B_PH-GRAM2"/>
</dbReference>
<dbReference type="FunCoup" id="L5JXG1">
    <property type="interactions" value="3008"/>
</dbReference>
<dbReference type="GO" id="GO:0005509">
    <property type="term" value="F:calcium ion binding"/>
    <property type="evidence" value="ECO:0007669"/>
    <property type="project" value="InterPro"/>
</dbReference>
<evidence type="ECO:0000256" key="8">
    <source>
        <dbReference type="ARBA" id="ARBA00043879"/>
    </source>
</evidence>
<dbReference type="SUPFAM" id="SSF47473">
    <property type="entry name" value="EF-hand"/>
    <property type="match status" value="1"/>
</dbReference>
<feature type="region of interest" description="Disordered" evidence="10">
    <location>
        <begin position="1001"/>
        <end position="1031"/>
    </location>
</feature>
<dbReference type="EMBL" id="KB031114">
    <property type="protein sequence ID" value="ELK03196.1"/>
    <property type="molecule type" value="Genomic_DNA"/>
</dbReference>
<dbReference type="eggNOG" id="KOG4347">
    <property type="taxonomic scope" value="Eukaryota"/>
</dbReference>
<feature type="region of interest" description="Disordered" evidence="10">
    <location>
        <begin position="445"/>
        <end position="500"/>
    </location>
</feature>
<reference evidence="15" key="1">
    <citation type="journal article" date="2013" name="Science">
        <title>Comparative analysis of bat genomes provides insight into the evolution of flight and immunity.</title>
        <authorList>
            <person name="Zhang G."/>
            <person name="Cowled C."/>
            <person name="Shi Z."/>
            <person name="Huang Z."/>
            <person name="Bishop-Lilly K.A."/>
            <person name="Fang X."/>
            <person name="Wynne J.W."/>
            <person name="Xiong Z."/>
            <person name="Baker M.L."/>
            <person name="Zhao W."/>
            <person name="Tachedjian M."/>
            <person name="Zhu Y."/>
            <person name="Zhou P."/>
            <person name="Jiang X."/>
            <person name="Ng J."/>
            <person name="Yang L."/>
            <person name="Wu L."/>
            <person name="Xiao J."/>
            <person name="Feng Y."/>
            <person name="Chen Y."/>
            <person name="Sun X."/>
            <person name="Zhang Y."/>
            <person name="Marsh G.A."/>
            <person name="Crameri G."/>
            <person name="Broder C.C."/>
            <person name="Frey K.G."/>
            <person name="Wang L.F."/>
            <person name="Wang J."/>
        </authorList>
    </citation>
    <scope>NUCLEOTIDE SEQUENCE [LARGE SCALE GENOMIC DNA]</scope>
</reference>
<gene>
    <name evidence="14" type="ORF">PAL_GLEAN10016990</name>
</gene>
<keyword evidence="11" id="KW-0732">Signal</keyword>
<evidence type="ECO:0000259" key="13">
    <source>
        <dbReference type="PROSITE" id="PS50222"/>
    </source>
</evidence>
<dbReference type="InterPro" id="IPR002048">
    <property type="entry name" value="EF_hand_dom"/>
</dbReference>
<evidence type="ECO:0000256" key="3">
    <source>
        <dbReference type="ARBA" id="ARBA00022553"/>
    </source>
</evidence>
<dbReference type="Gene3D" id="1.10.472.80">
    <property type="entry name" value="Ypt/Rab-GAP domain of gyp1p, domain 3"/>
    <property type="match status" value="1"/>
</dbReference>
<keyword evidence="3" id="KW-0597">Phosphoprotein</keyword>
<dbReference type="CDD" id="cd13354">
    <property type="entry name" value="PH-GRAM2_TCB1D9_TCB1D9B"/>
    <property type="match status" value="1"/>
</dbReference>
<feature type="compositionally biased region" description="Basic and acidic residues" evidence="10">
    <location>
        <begin position="1008"/>
        <end position="1031"/>
    </location>
</feature>
<dbReference type="GO" id="GO:0003008">
    <property type="term" value="P:system process"/>
    <property type="evidence" value="ECO:0007669"/>
    <property type="project" value="UniProtKB-ARBA"/>
</dbReference>
<feature type="compositionally biased region" description="Basic and acidic residues" evidence="10">
    <location>
        <begin position="1179"/>
        <end position="1188"/>
    </location>
</feature>
<comment type="subcellular location">
    <subcellularLocation>
        <location evidence="1">Membrane</location>
        <topology evidence="1">Single-pass membrane protein</topology>
    </subcellularLocation>
</comment>
<evidence type="ECO:0000259" key="12">
    <source>
        <dbReference type="PROSITE" id="PS50086"/>
    </source>
</evidence>
<dbReference type="FunFam" id="1.10.238.10:FF:000130">
    <property type="entry name" value="TBC1 domain family member 9B isoform X1"/>
    <property type="match status" value="1"/>
</dbReference>
<feature type="signal peptide" evidence="11">
    <location>
        <begin position="1"/>
        <end position="22"/>
    </location>
</feature>
<dbReference type="SMART" id="SM00054">
    <property type="entry name" value="EFh"/>
    <property type="match status" value="1"/>
</dbReference>
<dbReference type="FunFam" id="1.10.472.80:FF:000033">
    <property type="entry name" value="TBC1 domain family member 9B isoform X1"/>
    <property type="match status" value="1"/>
</dbReference>
<dbReference type="PROSITE" id="PS50222">
    <property type="entry name" value="EF_HAND_2"/>
    <property type="match status" value="1"/>
</dbReference>
<name>L5JXG1_PTEAL</name>
<dbReference type="InterPro" id="IPR011993">
    <property type="entry name" value="PH-like_dom_sf"/>
</dbReference>
<dbReference type="Gene3D" id="1.10.238.10">
    <property type="entry name" value="EF-hand"/>
    <property type="match status" value="1"/>
</dbReference>
<proteinExistence type="predicted"/>
<feature type="domain" description="Rab-GAP TBC" evidence="12">
    <location>
        <begin position="557"/>
        <end position="744"/>
    </location>
</feature>
<keyword evidence="15" id="KW-1185">Reference proteome</keyword>
<dbReference type="InterPro" id="IPR035969">
    <property type="entry name" value="Rab-GAP_TBC_sf"/>
</dbReference>
<organism evidence="14 15">
    <name type="scientific">Pteropus alecto</name>
    <name type="common">Black flying fox</name>
    <dbReference type="NCBI Taxonomy" id="9402"/>
    <lineage>
        <taxon>Eukaryota</taxon>
        <taxon>Metazoa</taxon>
        <taxon>Chordata</taxon>
        <taxon>Craniata</taxon>
        <taxon>Vertebrata</taxon>
        <taxon>Euteleostomi</taxon>
        <taxon>Mammalia</taxon>
        <taxon>Eutheria</taxon>
        <taxon>Laurasiatheria</taxon>
        <taxon>Chiroptera</taxon>
        <taxon>Yinpterochiroptera</taxon>
        <taxon>Pteropodoidea</taxon>
        <taxon>Pteropodidae</taxon>
        <taxon>Pteropodinae</taxon>
        <taxon>Pteropus</taxon>
    </lineage>
</organism>
<dbReference type="InterPro" id="IPR000195">
    <property type="entry name" value="Rab-GAP-TBC_dom"/>
</dbReference>
<sequence>MRLKRKLRLLVLVTTGVGGTQGRVPCWGTLDLRAGKAPGRGHGDAALGLQLTVGLLVGTLDVVLDSSARVAPFRILHQTQDSQVYWTVACGSSRKEITKHWEWLENNLLQTLSIFDSEEDITTFVKGKIHGVDCNMSAERLERRLPDLWSGKQLLAPLQSKTRAGIIAEENKNLQPQGEEDPGKFKEAELKMRKQFGMPEGEKLVNYYSCSYWKGRVPRQGWLYLTVNHLCFYSFLLGKEVSLVVQWVDVTRLEKNATLLFPESIRVDTRNQELFFSMFLNISETFKLMEQLANLAMRQLLDSEGFLEDKALPRPARPHRNISALKRDLDARAKNESYRATFRLPGDERLDGHTSCTLWTPFNKLHIPGQMFISSNYICFASKEEDACHLIIPLREVTIVEKADSSSVLPSPLSISTRSKMTFLFANLKDRDFLVQRISDFLQKTPSKQPGGLGAGRKAIVSNPVPESSPASQEASEQPSNPSSLCGGRQSTLPQEAPTASQGLLRLFQRNTPVEDLGAKGAKEKMKEESWHIHFFEYGRGVCMYRTAKTRELVLKGIPEGLRGELWLLFSGAWNEMVTHPGYYAELVEKSTGKYSLATEEIERDLHRSMPEHPAFQNELGIAALRRVLTAYAFRNPTIGYCQAMNIVTSVLLLYGSEEEAFWLLVALCERMLPDYYNNRVVGALVDQGIFEELTRDFLPQLSEKMQELGVATSISLSWFLTLFLSVMPFESSVVIVDCFFYEGIKVVLQVALAILDANMEQLLSCSDEGEAMTILGRYLDNVVNKQSVSPPVPHLHALLTSGDNPPAEVDIFDLLKVSYEKFSSLRADDIEQMRFKQRLKVIQSLEDTAKRSVVRAIPGDIGFSIEELEDLYMVFKAKHLASQYWGRGQPTAMRRDPSLPYLEQYRIDATQFQELFGSLTPWACGSHTPVLAGRMFRLLDRNKDSLINFKEFVTGMSGMYHGDLTDKLKVLYKLHLPPALNPEEAESALEAAHYFTEDSSSEETLLQEEREGTGNEDVQEKRGEERETSSPDYRHYLQIWAKEKEVQKETIKDLPKMDQEQFIELCKTLYNVFSEDPLEQELYHAIAAVASLLLRIGELGKRFSTQPSRKPRDSAPREDGQPAPSSLQDLAQELQPPAAGDPQAKAGGDTQLGKAPQESQVVGEGGGGEGQGSPSQRLSDDETKDDMSMSSYSVVSTGSLQCEDLADDTVLVGGEAHSPTATARRGGTVDTEWSISFEQILASILTESVLVNFFEKRVDIGLKIKGQKKMERQFSSSSDQEQSGASG</sequence>
<keyword evidence="4" id="KW-0812">Transmembrane</keyword>
<keyword evidence="6" id="KW-1133">Transmembrane helix</keyword>
<feature type="compositionally biased region" description="Polar residues" evidence="10">
    <location>
        <begin position="481"/>
        <end position="500"/>
    </location>
</feature>
<evidence type="ECO:0000256" key="9">
    <source>
        <dbReference type="ARBA" id="ARBA00067403"/>
    </source>
</evidence>
<accession>L5JXG1</accession>
<dbReference type="GO" id="GO:0016020">
    <property type="term" value="C:membrane"/>
    <property type="evidence" value="ECO:0007669"/>
    <property type="project" value="UniProtKB-SubCell"/>
</dbReference>
<evidence type="ECO:0000256" key="2">
    <source>
        <dbReference type="ARBA" id="ARBA00022468"/>
    </source>
</evidence>
<feature type="chain" id="PRO_5003968605" description="TBC1 domain family member 9B" evidence="11">
    <location>
        <begin position="23"/>
        <end position="1288"/>
    </location>
</feature>
<dbReference type="PANTHER" id="PTHR47666:SF5">
    <property type="entry name" value="TBC1 DOMAIN FAMILY MEMBER 9B"/>
    <property type="match status" value="1"/>
</dbReference>
<dbReference type="FunFam" id="1.10.8.270:FF:000002">
    <property type="entry name" value="TBC1 domain family member 9B"/>
    <property type="match status" value="1"/>
</dbReference>